<evidence type="ECO:0000313" key="1">
    <source>
        <dbReference type="EMBL" id="GEP06854.1"/>
    </source>
</evidence>
<reference evidence="2" key="1">
    <citation type="journal article" date="2014" name="Int. J. Syst. Evol. Microbiol.">
        <title>Complete genome of a new Firmicutes species belonging to the dominant human colonic microbiota ('Ruminococcus bicirculans') reveals two chromosomes and a selective capacity to utilize plant glucans.</title>
        <authorList>
            <consortium name="NISC Comparative Sequencing Program"/>
            <person name="Wegmann U."/>
            <person name="Louis P."/>
            <person name="Goesmann A."/>
            <person name="Henrissat B."/>
            <person name="Duncan S.H."/>
            <person name="Flint H.J."/>
        </authorList>
    </citation>
    <scope>NUCLEOTIDE SEQUENCE</scope>
    <source>
        <strain evidence="2">NBRC 107715</strain>
    </source>
</reference>
<gene>
    <name evidence="2" type="ORF">GCM10007888_59560</name>
    <name evidence="1" type="ORF">MOX02_48920</name>
</gene>
<comment type="caution">
    <text evidence="1">The sequence shown here is derived from an EMBL/GenBank/DDBJ whole genome shotgun (WGS) entry which is preliminary data.</text>
</comment>
<dbReference type="EMBL" id="BJZU01000126">
    <property type="protein sequence ID" value="GEP06854.1"/>
    <property type="molecule type" value="Genomic_DNA"/>
</dbReference>
<protein>
    <submittedName>
        <fullName evidence="1">Uncharacterized protein</fullName>
    </submittedName>
</protein>
<dbReference type="EMBL" id="BSPK01000114">
    <property type="protein sequence ID" value="GLS67572.1"/>
    <property type="molecule type" value="Genomic_DNA"/>
</dbReference>
<dbReference type="Proteomes" id="UP000321960">
    <property type="component" value="Unassembled WGS sequence"/>
</dbReference>
<dbReference type="OrthoDB" id="9843288at2"/>
<organism evidence="1 3">
    <name type="scientific">Methylobacterium oxalidis</name>
    <dbReference type="NCBI Taxonomy" id="944322"/>
    <lineage>
        <taxon>Bacteria</taxon>
        <taxon>Pseudomonadati</taxon>
        <taxon>Pseudomonadota</taxon>
        <taxon>Alphaproteobacteria</taxon>
        <taxon>Hyphomicrobiales</taxon>
        <taxon>Methylobacteriaceae</taxon>
        <taxon>Methylobacterium</taxon>
    </lineage>
</organism>
<dbReference type="RefSeq" id="WP_147028358.1">
    <property type="nucleotide sequence ID" value="NZ_BJZU01000126.1"/>
</dbReference>
<sequence length="128" mass="13843">MPAQSQPGTTHLIRYRTAKGDSWLDQHRVGDTQADIVDQLVGFGHRDTLEAVYALDLLNSRIADVTPAVLHALAAYVEEEGDEVPGGLLAAFEAYDVPLPQIAEDDGRDPHDEHRLGAAQLGIHARAA</sequence>
<evidence type="ECO:0000313" key="4">
    <source>
        <dbReference type="Proteomes" id="UP001156856"/>
    </source>
</evidence>
<reference evidence="1 3" key="3">
    <citation type="submission" date="2019-07" db="EMBL/GenBank/DDBJ databases">
        <title>Whole genome shotgun sequence of Methylobacterium oxalidis NBRC 107715.</title>
        <authorList>
            <person name="Hosoyama A."/>
            <person name="Uohara A."/>
            <person name="Ohji S."/>
            <person name="Ichikawa N."/>
        </authorList>
    </citation>
    <scope>NUCLEOTIDE SEQUENCE [LARGE SCALE GENOMIC DNA]</scope>
    <source>
        <strain evidence="1 3">NBRC 107715</strain>
    </source>
</reference>
<name>A0A512JA54_9HYPH</name>
<dbReference type="Proteomes" id="UP001156856">
    <property type="component" value="Unassembled WGS sequence"/>
</dbReference>
<reference evidence="2" key="4">
    <citation type="submission" date="2023-01" db="EMBL/GenBank/DDBJ databases">
        <title>Draft genome sequence of Methylobacterium oxalidis strain NBRC 107715.</title>
        <authorList>
            <person name="Sun Q."/>
            <person name="Mori K."/>
        </authorList>
    </citation>
    <scope>NUCLEOTIDE SEQUENCE</scope>
    <source>
        <strain evidence="2">NBRC 107715</strain>
    </source>
</reference>
<keyword evidence="4" id="KW-1185">Reference proteome</keyword>
<reference evidence="4" key="2">
    <citation type="journal article" date="2019" name="Int. J. Syst. Evol. Microbiol.">
        <title>The Global Catalogue of Microorganisms (GCM) 10K type strain sequencing project: providing services to taxonomists for standard genome sequencing and annotation.</title>
        <authorList>
            <consortium name="The Broad Institute Genomics Platform"/>
            <consortium name="The Broad Institute Genome Sequencing Center for Infectious Disease"/>
            <person name="Wu L."/>
            <person name="Ma J."/>
        </authorList>
    </citation>
    <scope>NUCLEOTIDE SEQUENCE [LARGE SCALE GENOMIC DNA]</scope>
    <source>
        <strain evidence="4">NBRC 107715</strain>
    </source>
</reference>
<proteinExistence type="predicted"/>
<evidence type="ECO:0000313" key="2">
    <source>
        <dbReference type="EMBL" id="GLS67572.1"/>
    </source>
</evidence>
<dbReference type="AlphaFoldDB" id="A0A512JA54"/>
<accession>A0A512JA54</accession>
<evidence type="ECO:0000313" key="3">
    <source>
        <dbReference type="Proteomes" id="UP000321960"/>
    </source>
</evidence>